<name>A0A4S8J563_MUSBA</name>
<dbReference type="STRING" id="52838.A0A4S8J563"/>
<evidence type="ECO:0000256" key="1">
    <source>
        <dbReference type="SAM" id="MobiDB-lite"/>
    </source>
</evidence>
<comment type="caution">
    <text evidence="2">The sequence shown here is derived from an EMBL/GenBank/DDBJ whole genome shotgun (WGS) entry which is preliminary data.</text>
</comment>
<dbReference type="EMBL" id="PYDT01000007">
    <property type="protein sequence ID" value="THU56525.1"/>
    <property type="molecule type" value="Genomic_DNA"/>
</dbReference>
<evidence type="ECO:0000313" key="3">
    <source>
        <dbReference type="Proteomes" id="UP000317650"/>
    </source>
</evidence>
<sequence>MANASLPTARDGGNGGDGGVPRPSEGDAEVLRWGQVEDGGVGGGDPAKAEADVKLLLDEAGEACQFMSDMIAQVELISSGGYVVKPTKEHAGATLEIPSEDVLSKST</sequence>
<protein>
    <submittedName>
        <fullName evidence="2">Uncharacterized protein</fullName>
    </submittedName>
</protein>
<feature type="region of interest" description="Disordered" evidence="1">
    <location>
        <begin position="1"/>
        <end position="29"/>
    </location>
</feature>
<dbReference type="Proteomes" id="UP000317650">
    <property type="component" value="Chromosome 11"/>
</dbReference>
<keyword evidence="3" id="KW-1185">Reference proteome</keyword>
<gene>
    <name evidence="2" type="ORF">C4D60_Mb11t18140</name>
</gene>
<evidence type="ECO:0000313" key="2">
    <source>
        <dbReference type="EMBL" id="THU56525.1"/>
    </source>
</evidence>
<organism evidence="2 3">
    <name type="scientific">Musa balbisiana</name>
    <name type="common">Banana</name>
    <dbReference type="NCBI Taxonomy" id="52838"/>
    <lineage>
        <taxon>Eukaryota</taxon>
        <taxon>Viridiplantae</taxon>
        <taxon>Streptophyta</taxon>
        <taxon>Embryophyta</taxon>
        <taxon>Tracheophyta</taxon>
        <taxon>Spermatophyta</taxon>
        <taxon>Magnoliopsida</taxon>
        <taxon>Liliopsida</taxon>
        <taxon>Zingiberales</taxon>
        <taxon>Musaceae</taxon>
        <taxon>Musa</taxon>
    </lineage>
</organism>
<reference evidence="2 3" key="1">
    <citation type="journal article" date="2019" name="Nat. Plants">
        <title>Genome sequencing of Musa balbisiana reveals subgenome evolution and function divergence in polyploid bananas.</title>
        <authorList>
            <person name="Yao X."/>
        </authorList>
    </citation>
    <scope>NUCLEOTIDE SEQUENCE [LARGE SCALE GENOMIC DNA]</scope>
    <source>
        <strain evidence="3">cv. DH-PKW</strain>
        <tissue evidence="2">Leaves</tissue>
    </source>
</reference>
<proteinExistence type="predicted"/>
<accession>A0A4S8J563</accession>
<dbReference type="AlphaFoldDB" id="A0A4S8J563"/>